<organism evidence="8 9">
    <name type="scientific">Paralabilibaculum antarcticum</name>
    <dbReference type="NCBI Taxonomy" id="2912572"/>
    <lineage>
        <taxon>Bacteria</taxon>
        <taxon>Pseudomonadati</taxon>
        <taxon>Bacteroidota</taxon>
        <taxon>Bacteroidia</taxon>
        <taxon>Marinilabiliales</taxon>
        <taxon>Marinifilaceae</taxon>
        <taxon>Paralabilibaculum</taxon>
    </lineage>
</organism>
<comment type="subcellular location">
    <subcellularLocation>
        <location evidence="1">Cell membrane</location>
        <topology evidence="1">Multi-pass membrane protein</topology>
    </subcellularLocation>
</comment>
<keyword evidence="4 6" id="KW-1133">Transmembrane helix</keyword>
<keyword evidence="5 6" id="KW-0472">Membrane</keyword>
<keyword evidence="9" id="KW-1185">Reference proteome</keyword>
<dbReference type="Pfam" id="PF02687">
    <property type="entry name" value="FtsX"/>
    <property type="match status" value="2"/>
</dbReference>
<dbReference type="EMBL" id="JAKJSC010000001">
    <property type="protein sequence ID" value="MDE5416474.1"/>
    <property type="molecule type" value="Genomic_DNA"/>
</dbReference>
<feature type="domain" description="ABC3 transporter permease C-terminal" evidence="7">
    <location>
        <begin position="975"/>
        <end position="1083"/>
    </location>
</feature>
<evidence type="ECO:0000256" key="2">
    <source>
        <dbReference type="ARBA" id="ARBA00022475"/>
    </source>
</evidence>
<dbReference type="InterPro" id="IPR003838">
    <property type="entry name" value="ABC3_permease_C"/>
</dbReference>
<evidence type="ECO:0000256" key="3">
    <source>
        <dbReference type="ARBA" id="ARBA00022692"/>
    </source>
</evidence>
<feature type="transmembrane region" description="Helical" evidence="6">
    <location>
        <begin position="543"/>
        <end position="564"/>
    </location>
</feature>
<evidence type="ECO:0000256" key="6">
    <source>
        <dbReference type="SAM" id="Phobius"/>
    </source>
</evidence>
<evidence type="ECO:0000256" key="5">
    <source>
        <dbReference type="ARBA" id="ARBA00023136"/>
    </source>
</evidence>
<keyword evidence="2" id="KW-1003">Cell membrane</keyword>
<dbReference type="InterPro" id="IPR051125">
    <property type="entry name" value="ABC-4/HrtB_transporter"/>
</dbReference>
<dbReference type="RefSeq" id="WP_275107816.1">
    <property type="nucleotide sequence ID" value="NZ_JAKJSC010000001.1"/>
</dbReference>
<sequence length="1093" mass="121330">MTILKYIIKSFWFFRKQHFAVFLGTVVSTAVLTGALIIGDSVKYSLRELVDLRLGEVNYAMPTGDRYVRAELATDLTKDMTVNFAAVLQVKGIVIQPETQARTNNVQVYGIDENLNWLALQDLPKLEADEALLSENLAEKMKLSLGDDFLLRVEKGSLIPANAPFVSDEDQTLALRLKVKAIVGDKELGRFSLKSNQVAPFNVFLSREYLAQEMELEGRANLLLASDSDKSLIKFKNYLENNWQLKDAGLELREVKGKDQLELISDRVFIDTPLSDTIANMDIQQQRLLTYFVNSFTCRDKETPYSFVSAIDGDSHLADLSPNEMIINQWLADDLQAKVGDEINLDYFAIGAMRKLEERKQSFIVKEILPSSNTLIDQAMMPSFPGLSDAGSCNDWEAGVPVDFSKIRPKDEDYWKKYKGTPKAFIAEEKALELWSNKYGKYTAIRFDKKDLTIAQLDSSLLAALSPEMLNLSFASVRQEGKNAADNMVDFGELFLSLSFFIIFAGILLTILIYSLNLDSRTQETGILLGLGFSKSRIVRIRILESLITIILGGAIGVLGGILYNKLLLDALNSVWTDVVRTNMLNVHLKGNTLITGFLIGLLIALLCILVVTRKKMKRSAHLLINDVAEDSVSVKKSKLSILLAVVSIIGTFAIIAYALASPKLNAELLLSAGGLFMIGACAIFNWYLQQLSAKKSITTPSLYQLAVKNSARNRKRSLATVALLALGTFSVLITGANRKTFYDTENAASSGTGGYEYFFETSMPVLFDLNTAEGQEKIGFWEGDLDKTVSFAQFRALDGDDASCLNLNQVQRPRVLGFNPSQFDKAGAFSFAILHKDVDQKHPWQVLEKEYGEDVIPAIADQTVIVWGLKKAVGDTLYYQDEYGKEVKLLLMGGLNNSIFQGNLLIADSYFQKHWPSVSGSKILLVDYPNVSDDQFMQQFESNLQDVGVSGMKTSDRLAAFYSVENTYLNMFMLLGALGVMIGTLGLGIVLMRNILERKKELALLAAIGYQQGSLFKLLFFENVFLLLAGLACGVSAAFIGVLPSILSPSFQMPVGYILSLLFGISISGLIWIYIPARMIKKFKIAESLKNE</sequence>
<evidence type="ECO:0000256" key="4">
    <source>
        <dbReference type="ARBA" id="ARBA00022989"/>
    </source>
</evidence>
<dbReference type="Proteomes" id="UP001528920">
    <property type="component" value="Unassembled WGS sequence"/>
</dbReference>
<feature type="transmembrane region" description="Helical" evidence="6">
    <location>
        <begin position="494"/>
        <end position="514"/>
    </location>
</feature>
<keyword evidence="3 6" id="KW-0812">Transmembrane</keyword>
<name>A0ABT5VQD3_9BACT</name>
<feature type="transmembrane region" description="Helical" evidence="6">
    <location>
        <begin position="594"/>
        <end position="613"/>
    </location>
</feature>
<feature type="domain" description="ABC3 transporter permease C-terminal" evidence="7">
    <location>
        <begin position="497"/>
        <end position="619"/>
    </location>
</feature>
<dbReference type="PANTHER" id="PTHR43738">
    <property type="entry name" value="ABC TRANSPORTER, MEMBRANE PROTEIN"/>
    <property type="match status" value="1"/>
</dbReference>
<protein>
    <submittedName>
        <fullName evidence="8">ABC transporter permease</fullName>
    </submittedName>
</protein>
<feature type="transmembrane region" description="Helical" evidence="6">
    <location>
        <begin position="1056"/>
        <end position="1076"/>
    </location>
</feature>
<evidence type="ECO:0000313" key="9">
    <source>
        <dbReference type="Proteomes" id="UP001528920"/>
    </source>
</evidence>
<evidence type="ECO:0000259" key="7">
    <source>
        <dbReference type="Pfam" id="PF02687"/>
    </source>
</evidence>
<gene>
    <name evidence="8" type="ORF">L3049_00540</name>
</gene>
<reference evidence="8 9" key="1">
    <citation type="submission" date="2022-01" db="EMBL/GenBank/DDBJ databases">
        <title>Labilibaculum sp. nov, a marine bacterium isolated from Antarctica.</title>
        <authorList>
            <person name="Dai W."/>
        </authorList>
    </citation>
    <scope>NUCLEOTIDE SEQUENCE [LARGE SCALE GENOMIC DNA]</scope>
    <source>
        <strain evidence="8 9">DW002</strain>
    </source>
</reference>
<feature type="transmembrane region" description="Helical" evidence="6">
    <location>
        <begin position="20"/>
        <end position="39"/>
    </location>
</feature>
<evidence type="ECO:0000256" key="1">
    <source>
        <dbReference type="ARBA" id="ARBA00004651"/>
    </source>
</evidence>
<evidence type="ECO:0000313" key="8">
    <source>
        <dbReference type="EMBL" id="MDE5416474.1"/>
    </source>
</evidence>
<proteinExistence type="predicted"/>
<feature type="transmembrane region" description="Helical" evidence="6">
    <location>
        <begin position="719"/>
        <end position="737"/>
    </location>
</feature>
<dbReference type="PANTHER" id="PTHR43738:SF2">
    <property type="entry name" value="ABC TRANSPORTER PERMEASE"/>
    <property type="match status" value="1"/>
</dbReference>
<feature type="transmembrane region" description="Helical" evidence="6">
    <location>
        <begin position="642"/>
        <end position="661"/>
    </location>
</feature>
<feature type="transmembrane region" description="Helical" evidence="6">
    <location>
        <begin position="969"/>
        <end position="993"/>
    </location>
</feature>
<feature type="transmembrane region" description="Helical" evidence="6">
    <location>
        <begin position="1025"/>
        <end position="1044"/>
    </location>
</feature>
<comment type="caution">
    <text evidence="8">The sequence shown here is derived from an EMBL/GenBank/DDBJ whole genome shotgun (WGS) entry which is preliminary data.</text>
</comment>
<feature type="transmembrane region" description="Helical" evidence="6">
    <location>
        <begin position="667"/>
        <end position="689"/>
    </location>
</feature>
<accession>A0ABT5VQD3</accession>